<dbReference type="EMBL" id="NFII01000003">
    <property type="protein sequence ID" value="OUO02095.1"/>
    <property type="molecule type" value="Genomic_DNA"/>
</dbReference>
<gene>
    <name evidence="1" type="ORF">B5F97_04745</name>
</gene>
<proteinExistence type="predicted"/>
<protein>
    <submittedName>
        <fullName evidence="1">Uncharacterized protein</fullName>
    </submittedName>
</protein>
<organism evidence="1 2">
    <name type="scientific">Bacteroides clarus</name>
    <dbReference type="NCBI Taxonomy" id="626929"/>
    <lineage>
        <taxon>Bacteria</taxon>
        <taxon>Pseudomonadati</taxon>
        <taxon>Bacteroidota</taxon>
        <taxon>Bacteroidia</taxon>
        <taxon>Bacteroidales</taxon>
        <taxon>Bacteroidaceae</taxon>
        <taxon>Bacteroides</taxon>
    </lineage>
</organism>
<comment type="caution">
    <text evidence="1">The sequence shown here is derived from an EMBL/GenBank/DDBJ whole genome shotgun (WGS) entry which is preliminary data.</text>
</comment>
<dbReference type="Proteomes" id="UP000195386">
    <property type="component" value="Unassembled WGS sequence"/>
</dbReference>
<sequence length="83" mass="9840">MGSLIESGNTDYVRSVFRGKTVKKVLYRLKSRKLSIESIKIRWNKYWIIFVETVLGVVRLFLHLFEHIFHHGQLNIHILCNAK</sequence>
<dbReference type="AlphaFoldDB" id="A0A1Y3YW62"/>
<evidence type="ECO:0000313" key="1">
    <source>
        <dbReference type="EMBL" id="OUO02095.1"/>
    </source>
</evidence>
<accession>A0A1Y3YW62</accession>
<reference evidence="2" key="1">
    <citation type="submission" date="2017-04" db="EMBL/GenBank/DDBJ databases">
        <title>Function of individual gut microbiota members based on whole genome sequencing of pure cultures obtained from chicken caecum.</title>
        <authorList>
            <person name="Medvecky M."/>
            <person name="Cejkova D."/>
            <person name="Polansky O."/>
            <person name="Karasova D."/>
            <person name="Kubasova T."/>
            <person name="Cizek A."/>
            <person name="Rychlik I."/>
        </authorList>
    </citation>
    <scope>NUCLEOTIDE SEQUENCE [LARGE SCALE GENOMIC DNA]</scope>
    <source>
        <strain evidence="2">An43</strain>
    </source>
</reference>
<evidence type="ECO:0000313" key="2">
    <source>
        <dbReference type="Proteomes" id="UP000195386"/>
    </source>
</evidence>
<name>A0A1Y3YW62_9BACE</name>